<evidence type="ECO:0000313" key="4">
    <source>
        <dbReference type="Proteomes" id="UP000693970"/>
    </source>
</evidence>
<reference evidence="3" key="1">
    <citation type="journal article" date="2021" name="Sci. Rep.">
        <title>Diploid genomic architecture of Nitzschia inconspicua, an elite biomass production diatom.</title>
        <authorList>
            <person name="Oliver A."/>
            <person name="Podell S."/>
            <person name="Pinowska A."/>
            <person name="Traller J.C."/>
            <person name="Smith S.R."/>
            <person name="McClure R."/>
            <person name="Beliaev A."/>
            <person name="Bohutskyi P."/>
            <person name="Hill E.A."/>
            <person name="Rabines A."/>
            <person name="Zheng H."/>
            <person name="Allen L.Z."/>
            <person name="Kuo A."/>
            <person name="Grigoriev I.V."/>
            <person name="Allen A.E."/>
            <person name="Hazlebeck D."/>
            <person name="Allen E.E."/>
        </authorList>
    </citation>
    <scope>NUCLEOTIDE SEQUENCE</scope>
    <source>
        <strain evidence="3">Hildebrandi</strain>
    </source>
</reference>
<name>A0A9K3LKG5_9STRA</name>
<dbReference type="OrthoDB" id="5959761at2759"/>
<feature type="compositionally biased region" description="Low complexity" evidence="1">
    <location>
        <begin position="1"/>
        <end position="19"/>
    </location>
</feature>
<keyword evidence="2" id="KW-0472">Membrane</keyword>
<reference evidence="3" key="2">
    <citation type="submission" date="2021-04" db="EMBL/GenBank/DDBJ databases">
        <authorList>
            <person name="Podell S."/>
        </authorList>
    </citation>
    <scope>NUCLEOTIDE SEQUENCE</scope>
    <source>
        <strain evidence="3">Hildebrandi</strain>
    </source>
</reference>
<feature type="region of interest" description="Disordered" evidence="1">
    <location>
        <begin position="1"/>
        <end position="22"/>
    </location>
</feature>
<organism evidence="3 4">
    <name type="scientific">Nitzschia inconspicua</name>
    <dbReference type="NCBI Taxonomy" id="303405"/>
    <lineage>
        <taxon>Eukaryota</taxon>
        <taxon>Sar</taxon>
        <taxon>Stramenopiles</taxon>
        <taxon>Ochrophyta</taxon>
        <taxon>Bacillariophyta</taxon>
        <taxon>Bacillariophyceae</taxon>
        <taxon>Bacillariophycidae</taxon>
        <taxon>Bacillariales</taxon>
        <taxon>Bacillariaceae</taxon>
        <taxon>Nitzschia</taxon>
    </lineage>
</organism>
<protein>
    <submittedName>
        <fullName evidence="3">Uncharacterized protein</fullName>
    </submittedName>
</protein>
<evidence type="ECO:0000313" key="3">
    <source>
        <dbReference type="EMBL" id="KAG7363773.1"/>
    </source>
</evidence>
<sequence length="734" mass="81469">MTSTRHTSSSSSSSSSESTPPDDILRKLFPDNKAVLILPDDTHQEDAATIPELIDRHTGHFSDRRVAILIRPGVYQNLRVPVGYWTQVLGLGETPQDTTLEGTLGVYAVPANTQNHDVGSLDTFWRSAENFATRCEFLSNQQGKWCVPIVTTTNDGASATQSLYPVDDLTNPEYGYPPDQVPPSTYSSQYGMLWAVSQAAPLRRIRVHGNLLLSLGNNCASGGFLSNSQIDGYLQLGSQQQFCVRNCETTQKATGGAWSFVLVGCCQQSHSNSSLDGVDSTPSPQPPRKPIEWATKGNPLVVDEPITSYRIEKPFLFLSSDENQSKQEQQQLYLGIPSAKFDSPTGTDHNAMTQQERVPILVDQSKSPVRVFAPYHEFDEIQNALEKGCHVVFSPGTYHWNQTLHVRGTNQVLLGIGMATIQAPLDGSPTIHVHSSAEGVRLSGLSLEASTVSQYDGSTLLQWGEPDVASGNSNNPSSIHDLFCFVGGRSLDRNVSVQTMVTIHSNHVIGDNLWLWRADHVQLKPNERPNRPDLSEYHVTQYGECRCDVGLKVYGHHVTMYGLAVEHTYRDMVEWYGSHGNVYFYQSELPYDVSGSVYKNVAGYHVHPTAGHHVAKGIGVYSYFRDHDDVQVRMAVRHDATTGYYENVFTVWLNGYRGIQSVINDKGDPTKVTGKPYIVKTYSKDIGDHGYLQMFRIGQWIWNTSAAVWATLFLWILGLPTKLRTHFDGLASQP</sequence>
<dbReference type="AlphaFoldDB" id="A0A9K3LKG5"/>
<dbReference type="InterPro" id="IPR059186">
    <property type="entry name" value="SACTE_4363"/>
</dbReference>
<proteinExistence type="predicted"/>
<keyword evidence="4" id="KW-1185">Reference proteome</keyword>
<dbReference type="EMBL" id="JAGRRH010000010">
    <property type="protein sequence ID" value="KAG7363773.1"/>
    <property type="molecule type" value="Genomic_DNA"/>
</dbReference>
<feature type="transmembrane region" description="Helical" evidence="2">
    <location>
        <begin position="700"/>
        <end position="719"/>
    </location>
</feature>
<keyword evidence="2" id="KW-1133">Transmembrane helix</keyword>
<comment type="caution">
    <text evidence="3">The sequence shown here is derived from an EMBL/GenBank/DDBJ whole genome shotgun (WGS) entry which is preliminary data.</text>
</comment>
<accession>A0A9K3LKG5</accession>
<evidence type="ECO:0000256" key="1">
    <source>
        <dbReference type="SAM" id="MobiDB-lite"/>
    </source>
</evidence>
<feature type="region of interest" description="Disordered" evidence="1">
    <location>
        <begin position="272"/>
        <end position="291"/>
    </location>
</feature>
<dbReference type="CDD" id="cd23669">
    <property type="entry name" value="GH55_SacteLam55A-like"/>
    <property type="match status" value="1"/>
</dbReference>
<gene>
    <name evidence="3" type="ORF">IV203_027134</name>
</gene>
<dbReference type="Proteomes" id="UP000693970">
    <property type="component" value="Unassembled WGS sequence"/>
</dbReference>
<keyword evidence="2" id="KW-0812">Transmembrane</keyword>
<evidence type="ECO:0000256" key="2">
    <source>
        <dbReference type="SAM" id="Phobius"/>
    </source>
</evidence>